<dbReference type="SUPFAM" id="SSF49348">
    <property type="entry name" value="Clathrin adaptor appendage domain"/>
    <property type="match status" value="1"/>
</dbReference>
<evidence type="ECO:0000259" key="9">
    <source>
        <dbReference type="Pfam" id="PF02296"/>
    </source>
</evidence>
<comment type="similarity">
    <text evidence="5">Belongs to the adaptor complexes large subunit family.</text>
</comment>
<sequence>MPAAPMKGLHQFISDLRGATTKEDQDRRIAHEIHNIQTQFNSNHAKSLTGYQRKKYIAKLIYIYINQSSNYSFEFNYINQILTLLSSSTYSEKSMGYLAISLLIDFSESSESKVPGSTGGDFSTLIVNSVKKDLNSHDVNDNLLALSCVATLGNQTFSDVLIEDVFQILRSPTSTPDLKKRSSLAFLKLLKASGVDILESHPQWIPRILTLLDDENQAVVLSVIPLVEFIAAEMGLVQAQTMIPILTNKLKFLIIEAHKVPQEYVFGGLSNPWLIIKICKLLELLLPDLSVIDQSSLRTLRECVARVIEISQNKFKDYSVKNAANAILFGVISLANNLDPSTEALISSFEAITGLLSSNDLNTRYLALNSLITLSCKIDSDKLQLVQERHLLQIIQIVKENHDISITRKSLDLIYIITNVKSCEFIISELFKVLKRSDHTLRAEIALKISHLSEKYATSATWYVTTMLELIDIAGPALSDVIWERVVQIVSNNESLQKITCVELVKYITKKNFQETMVKISAYLVGEFAPQIEDTVSLDSLFELFSQLYYYVGNLTRAMLLTTFLKLYKHSKFSKPLKSKIIKLLRLEINSPNSELQQRSYEYLTLISKSGTKEGEILFELVMDEMPVWEKETNPILLKLSKTNPRAKKELTKGNDNLVDQQQQAIKESQFIPTTSVSNSANSPPSSSNGELIKSMAQLNIQSTGRSSANGSAASNTTTSNTTTREVPLTPNWERGYHRLFEFNQGIFFENSLIKIILRTQKSSTKPELISLNFSLISKIEQKISSLIIGLSNYKTVQPPLLCDIAQIPETDIAGFGKSSFRIDVALRQIFEVSETPNLKIQFKSGTGGFNTVLLKLPIFMKSFIAGTELNFAMFLKRWKQIEETLNHTSHIALRSPAPVTFEYLARLNERLNCTIVPTNSEGFVFSAGILKTSQESFGVLLKWKVNAGADDVEVWIRATNVKVAEVTKLELEAFFKGMVRLGSE</sequence>
<feature type="compositionally biased region" description="Low complexity" evidence="7">
    <location>
        <begin position="673"/>
        <end position="689"/>
    </location>
</feature>
<keyword evidence="2 5" id="KW-0813">Transport</keyword>
<dbReference type="InterPro" id="IPR050840">
    <property type="entry name" value="Adaptor_Complx_Large_Subunit"/>
</dbReference>
<gene>
    <name evidence="10" type="ORF">WICPIJ_005112</name>
</gene>
<feature type="domain" description="Clathrin/coatomer adaptor adaptin-like N-terminal" evidence="8">
    <location>
        <begin position="28"/>
        <end position="610"/>
    </location>
</feature>
<feature type="binding site" evidence="6">
    <location>
        <begin position="55"/>
        <end position="59"/>
    </location>
    <ligand>
        <name>a 1,2-diacyl-sn-glycero-3-phospho-(1D-myo-inositol-3,4,5-trisphosphate)</name>
        <dbReference type="ChEBI" id="CHEBI:57836"/>
    </ligand>
</feature>
<dbReference type="GO" id="GO:0030122">
    <property type="term" value="C:AP-2 adaptor complex"/>
    <property type="evidence" value="ECO:0007669"/>
    <property type="project" value="InterPro"/>
</dbReference>
<dbReference type="PIRSF" id="PIRSF037091">
    <property type="entry name" value="AP2_complex_alpha"/>
    <property type="match status" value="1"/>
</dbReference>
<comment type="caution">
    <text evidence="10">The sequence shown here is derived from an EMBL/GenBank/DDBJ whole genome shotgun (WGS) entry which is preliminary data.</text>
</comment>
<feature type="domain" description="Clathrin adaptor alpha-adaptin appendage C-terminal subdomain" evidence="9">
    <location>
        <begin position="864"/>
        <end position="967"/>
    </location>
</feature>
<dbReference type="GO" id="GO:0006886">
    <property type="term" value="P:intracellular protein transport"/>
    <property type="evidence" value="ECO:0007669"/>
    <property type="project" value="UniProtKB-UniRule"/>
</dbReference>
<feature type="binding site" evidence="6">
    <location>
        <position position="51"/>
    </location>
    <ligand>
        <name>a 1,2-diacyl-sn-glycero-3-phospho-(1D-myo-inositol-3,4,5-trisphosphate)</name>
        <dbReference type="ChEBI" id="CHEBI:57836"/>
    </ligand>
</feature>
<comment type="function">
    <text evidence="5">Adaptins are components of the adaptor complexes which link clathrin to receptors in coated vesicles. Clathrin-associated protein complexes are believed to interact with the cytoplasmic tails of membrane proteins, leading to their selection and concentration.</text>
</comment>
<dbReference type="InterPro" id="IPR016024">
    <property type="entry name" value="ARM-type_fold"/>
</dbReference>
<evidence type="ECO:0000313" key="10">
    <source>
        <dbReference type="EMBL" id="KAH3683912.1"/>
    </source>
</evidence>
<dbReference type="InterPro" id="IPR017104">
    <property type="entry name" value="AP2_complex_asu"/>
</dbReference>
<evidence type="ECO:0000256" key="5">
    <source>
        <dbReference type="PIRNR" id="PIRNR037091"/>
    </source>
</evidence>
<feature type="compositionally biased region" description="Low complexity" evidence="7">
    <location>
        <begin position="704"/>
        <end position="725"/>
    </location>
</feature>
<dbReference type="EMBL" id="JAEUBG010002873">
    <property type="protein sequence ID" value="KAH3683912.1"/>
    <property type="molecule type" value="Genomic_DNA"/>
</dbReference>
<feature type="region of interest" description="Disordered" evidence="7">
    <location>
        <begin position="704"/>
        <end position="729"/>
    </location>
</feature>
<dbReference type="PANTHER" id="PTHR22780">
    <property type="entry name" value="ADAPTIN, ALPHA/GAMMA/EPSILON"/>
    <property type="match status" value="1"/>
</dbReference>
<comment type="subcellular location">
    <subcellularLocation>
        <location evidence="1">Endomembrane system</location>
        <topology evidence="1">Peripheral membrane protein</topology>
    </subcellularLocation>
    <subcellularLocation>
        <location evidence="5">Membrane</location>
        <location evidence="5">Coated pit</location>
    </subcellularLocation>
</comment>
<keyword evidence="5" id="KW-0254">Endocytosis</keyword>
<dbReference type="OrthoDB" id="28053at2759"/>
<dbReference type="Pfam" id="PF02296">
    <property type="entry name" value="Alpha_adaptin_C"/>
    <property type="match status" value="1"/>
</dbReference>
<dbReference type="SUPFAM" id="SSF55711">
    <property type="entry name" value="Subdomain of clathrin and coatomer appendage domain"/>
    <property type="match status" value="1"/>
</dbReference>
<dbReference type="Gene3D" id="3.30.310.10">
    <property type="entry name" value="TATA-Binding Protein"/>
    <property type="match status" value="1"/>
</dbReference>
<dbReference type="InterPro" id="IPR012295">
    <property type="entry name" value="TBP_dom_sf"/>
</dbReference>
<keyword evidence="3 5" id="KW-0653">Protein transport</keyword>
<reference evidence="10" key="2">
    <citation type="submission" date="2021-01" db="EMBL/GenBank/DDBJ databases">
        <authorList>
            <person name="Schikora-Tamarit M.A."/>
        </authorList>
    </citation>
    <scope>NUCLEOTIDE SEQUENCE</scope>
    <source>
        <strain evidence="10">CBS2887</strain>
    </source>
</reference>
<dbReference type="InterPro" id="IPR003164">
    <property type="entry name" value="Clathrin_a-adaptin_app_sub_C"/>
</dbReference>
<evidence type="ECO:0000256" key="7">
    <source>
        <dbReference type="SAM" id="MobiDB-lite"/>
    </source>
</evidence>
<dbReference type="GO" id="GO:0072583">
    <property type="term" value="P:clathrin-dependent endocytosis"/>
    <property type="evidence" value="ECO:0007669"/>
    <property type="project" value="InterPro"/>
</dbReference>
<dbReference type="InterPro" id="IPR002553">
    <property type="entry name" value="Clathrin/coatomer_adapt-like_N"/>
</dbReference>
<dbReference type="Pfam" id="PF01602">
    <property type="entry name" value="Adaptin_N"/>
    <property type="match status" value="1"/>
</dbReference>
<evidence type="ECO:0000256" key="2">
    <source>
        <dbReference type="ARBA" id="ARBA00022448"/>
    </source>
</evidence>
<dbReference type="Proteomes" id="UP000774326">
    <property type="component" value="Unassembled WGS sequence"/>
</dbReference>
<evidence type="ECO:0000256" key="3">
    <source>
        <dbReference type="ARBA" id="ARBA00022927"/>
    </source>
</evidence>
<keyword evidence="4 5" id="KW-0472">Membrane</keyword>
<evidence type="ECO:0000256" key="6">
    <source>
        <dbReference type="PIRSR" id="PIRSR037091-1"/>
    </source>
</evidence>
<evidence type="ECO:0000256" key="4">
    <source>
        <dbReference type="ARBA" id="ARBA00023136"/>
    </source>
</evidence>
<dbReference type="Gene3D" id="1.25.10.10">
    <property type="entry name" value="Leucine-rich Repeat Variant"/>
    <property type="match status" value="1"/>
</dbReference>
<evidence type="ECO:0000313" key="11">
    <source>
        <dbReference type="Proteomes" id="UP000774326"/>
    </source>
</evidence>
<feature type="region of interest" description="Disordered" evidence="7">
    <location>
        <begin position="670"/>
        <end position="691"/>
    </location>
</feature>
<keyword evidence="11" id="KW-1185">Reference proteome</keyword>
<dbReference type="GO" id="GO:0035615">
    <property type="term" value="F:clathrin adaptor activity"/>
    <property type="evidence" value="ECO:0007669"/>
    <property type="project" value="InterPro"/>
</dbReference>
<organism evidence="10 11">
    <name type="scientific">Wickerhamomyces pijperi</name>
    <name type="common">Yeast</name>
    <name type="synonym">Pichia pijperi</name>
    <dbReference type="NCBI Taxonomy" id="599730"/>
    <lineage>
        <taxon>Eukaryota</taxon>
        <taxon>Fungi</taxon>
        <taxon>Dikarya</taxon>
        <taxon>Ascomycota</taxon>
        <taxon>Saccharomycotina</taxon>
        <taxon>Saccharomycetes</taxon>
        <taxon>Phaffomycetales</taxon>
        <taxon>Wickerhamomycetaceae</taxon>
        <taxon>Wickerhamomyces</taxon>
    </lineage>
</organism>
<dbReference type="InterPro" id="IPR009028">
    <property type="entry name" value="Coatomer/calthrin_app_sub_C"/>
</dbReference>
<reference evidence="10" key="1">
    <citation type="journal article" date="2021" name="Open Biol.">
        <title>Shared evolutionary footprints suggest mitochondrial oxidative damage underlies multiple complex I losses in fungi.</title>
        <authorList>
            <person name="Schikora-Tamarit M.A."/>
            <person name="Marcet-Houben M."/>
            <person name="Nosek J."/>
            <person name="Gabaldon T."/>
        </authorList>
    </citation>
    <scope>NUCLEOTIDE SEQUENCE</scope>
    <source>
        <strain evidence="10">CBS2887</strain>
    </source>
</reference>
<evidence type="ECO:0000259" key="8">
    <source>
        <dbReference type="Pfam" id="PF01602"/>
    </source>
</evidence>
<proteinExistence type="inferred from homology"/>
<accession>A0A9P8Q455</accession>
<evidence type="ECO:0000256" key="1">
    <source>
        <dbReference type="ARBA" id="ARBA00004184"/>
    </source>
</evidence>
<dbReference type="SUPFAM" id="SSF48371">
    <property type="entry name" value="ARM repeat"/>
    <property type="match status" value="1"/>
</dbReference>
<dbReference type="InterPro" id="IPR011989">
    <property type="entry name" value="ARM-like"/>
</dbReference>
<dbReference type="Gene3D" id="2.60.40.1230">
    <property type="match status" value="1"/>
</dbReference>
<dbReference type="AlphaFoldDB" id="A0A9P8Q455"/>
<name>A0A9P8Q455_WICPI</name>
<protein>
    <recommendedName>
        <fullName evidence="5">AP-2 complex subunit alpha</fullName>
    </recommendedName>
</protein>
<keyword evidence="5" id="KW-0168">Coated pit</keyword>
<dbReference type="InterPro" id="IPR013041">
    <property type="entry name" value="Clathrin_app_Ig-like_sf"/>
</dbReference>